<feature type="compositionally biased region" description="Polar residues" evidence="2">
    <location>
        <begin position="380"/>
        <end position="390"/>
    </location>
</feature>
<keyword evidence="1" id="KW-0175">Coiled coil</keyword>
<dbReference type="PANTHER" id="PTHR11439">
    <property type="entry name" value="GAG-POL-RELATED RETROTRANSPOSON"/>
    <property type="match status" value="1"/>
</dbReference>
<dbReference type="InterPro" id="IPR043502">
    <property type="entry name" value="DNA/RNA_pol_sf"/>
</dbReference>
<dbReference type="InterPro" id="IPR013103">
    <property type="entry name" value="RVT_2"/>
</dbReference>
<reference evidence="4" key="1">
    <citation type="journal article" date="2022" name="Int. J. Mol. Sci.">
        <title>Draft Genome of Tanacetum Coccineum: Genomic Comparison of Closely Related Tanacetum-Family Plants.</title>
        <authorList>
            <person name="Yamashiro T."/>
            <person name="Shiraishi A."/>
            <person name="Nakayama K."/>
            <person name="Satake H."/>
        </authorList>
    </citation>
    <scope>NUCLEOTIDE SEQUENCE</scope>
</reference>
<dbReference type="Pfam" id="PF07727">
    <property type="entry name" value="RVT_2"/>
    <property type="match status" value="2"/>
</dbReference>
<evidence type="ECO:0000259" key="3">
    <source>
        <dbReference type="Pfam" id="PF07727"/>
    </source>
</evidence>
<name>A0ABQ5EY00_9ASTR</name>
<protein>
    <submittedName>
        <fullName evidence="4">Ribonuclease H-like domain-containing protein</fullName>
    </submittedName>
</protein>
<organism evidence="4 5">
    <name type="scientific">Tanacetum coccineum</name>
    <dbReference type="NCBI Taxonomy" id="301880"/>
    <lineage>
        <taxon>Eukaryota</taxon>
        <taxon>Viridiplantae</taxon>
        <taxon>Streptophyta</taxon>
        <taxon>Embryophyta</taxon>
        <taxon>Tracheophyta</taxon>
        <taxon>Spermatophyta</taxon>
        <taxon>Magnoliopsida</taxon>
        <taxon>eudicotyledons</taxon>
        <taxon>Gunneridae</taxon>
        <taxon>Pentapetalae</taxon>
        <taxon>asterids</taxon>
        <taxon>campanulids</taxon>
        <taxon>Asterales</taxon>
        <taxon>Asteraceae</taxon>
        <taxon>Asteroideae</taxon>
        <taxon>Anthemideae</taxon>
        <taxon>Anthemidinae</taxon>
        <taxon>Tanacetum</taxon>
    </lineage>
</organism>
<evidence type="ECO:0000313" key="4">
    <source>
        <dbReference type="EMBL" id="GJT55933.1"/>
    </source>
</evidence>
<sequence length="760" mass="84675">MVAQGYTQEEGIDYDEVFAPVSRIETIRLFLAYASFMRFIVYQMDVKSAFLYGTIEEEVYVCQPPSFEDPLFPDKVYKDKGDILLVQVYFDDIIFGSTKKSLCVKFEQMMHKRFQMSSIGEITFFLGLQVKQKDDGIFISQDKYVADILKKFNFSSVKTASTLIETNKALLKDEEAEDVDVHLYRSMIGSLMYLTTSRPDIMFAVCACARFQVTPKVSHLHAVKRIFRYLKGQPKLGLWYPRDSPFDLEAFYDSDYARASLDMKSTTRSCQFLGKRLISWQCKKQTIDANSTTEAEYVVANNCYGQIALAEPFNDVYVTPVHTKKVFTNMKRQNKDFSGTVTPLFASMLVPQVVEGEGSGQPSEPQPPSSTAPPSHEEQVTTVASQSQKTHTPRRAKRGRDTEIPQSSGPPKKVGDEAVYTGEDDRVVRAATTATSLEAEQESGNIHKTRSTATLNEPSLQGTGSGSGPRCQDTTLGDADAQTRFETASKQSRDPPLSEVNTSGSGEDSMEHQDDLTDFVPPTPHDSPLSGGHTPGSDEGRPNINELMAICTKFSNKVLALETSKTAQDLVITKLKKKVKRLEKKQRARTPRMKLFKIGTSRRKSLDKENNVEGDTVNDGGAVNTATTGVSAASASITTDGVPISTAEPRTPPTTTITAFEDEDLTIAQTLVKMRTEKDKKKRSKGIMQEPEKPPKNPIKAQIQMDEELAMRLHEEEKTELEKMQRERAIQEEASNVALITEFDDVQARMDADALLATRL</sequence>
<dbReference type="PANTHER" id="PTHR11439:SF495">
    <property type="entry name" value="REVERSE TRANSCRIPTASE, RNA-DEPENDENT DNA POLYMERASE-RELATED"/>
    <property type="match status" value="1"/>
</dbReference>
<feature type="region of interest" description="Disordered" evidence="2">
    <location>
        <begin position="675"/>
        <end position="700"/>
    </location>
</feature>
<accession>A0ABQ5EY00</accession>
<evidence type="ECO:0000256" key="1">
    <source>
        <dbReference type="SAM" id="Coils"/>
    </source>
</evidence>
<gene>
    <name evidence="4" type="ORF">Tco_0990987</name>
</gene>
<evidence type="ECO:0000313" key="5">
    <source>
        <dbReference type="Proteomes" id="UP001151760"/>
    </source>
</evidence>
<dbReference type="Proteomes" id="UP001151760">
    <property type="component" value="Unassembled WGS sequence"/>
</dbReference>
<evidence type="ECO:0000256" key="2">
    <source>
        <dbReference type="SAM" id="MobiDB-lite"/>
    </source>
</evidence>
<feature type="domain" description="Reverse transcriptase Ty1/copia-type" evidence="3">
    <location>
        <begin position="82"/>
        <end position="163"/>
    </location>
</feature>
<feature type="compositionally biased region" description="Polar residues" evidence="2">
    <location>
        <begin position="432"/>
        <end position="462"/>
    </location>
</feature>
<comment type="caution">
    <text evidence="4">The sequence shown here is derived from an EMBL/GenBank/DDBJ whole genome shotgun (WGS) entry which is preliminary data.</text>
</comment>
<dbReference type="EMBL" id="BQNB010016800">
    <property type="protein sequence ID" value="GJT55933.1"/>
    <property type="molecule type" value="Genomic_DNA"/>
</dbReference>
<dbReference type="CDD" id="cd09272">
    <property type="entry name" value="RNase_HI_RT_Ty1"/>
    <property type="match status" value="1"/>
</dbReference>
<proteinExistence type="predicted"/>
<feature type="coiled-coil region" evidence="1">
    <location>
        <begin position="707"/>
        <end position="734"/>
    </location>
</feature>
<dbReference type="SUPFAM" id="SSF56672">
    <property type="entry name" value="DNA/RNA polymerases"/>
    <property type="match status" value="1"/>
</dbReference>
<keyword evidence="5" id="KW-1185">Reference proteome</keyword>
<reference evidence="4" key="2">
    <citation type="submission" date="2022-01" db="EMBL/GenBank/DDBJ databases">
        <authorList>
            <person name="Yamashiro T."/>
            <person name="Shiraishi A."/>
            <person name="Satake H."/>
            <person name="Nakayama K."/>
        </authorList>
    </citation>
    <scope>NUCLEOTIDE SEQUENCE</scope>
</reference>
<feature type="region of interest" description="Disordered" evidence="2">
    <location>
        <begin position="355"/>
        <end position="543"/>
    </location>
</feature>
<feature type="domain" description="Reverse transcriptase Ty1/copia-type" evidence="3">
    <location>
        <begin position="1"/>
        <end position="78"/>
    </location>
</feature>